<sequence length="379" mass="39077">MTDRLSALLRAEADELRVPPADAAAVLAGGRRLRRRGRAASGAAALAILALVGGTALVATGGDDPADRVVDLPVAAQPGITWAVGSGSTVHLDDGSSVEVEGVVTSLYYTSAGVLVRTGATSSAGQDDHHYELVDGDGEPTTFDLDLGDRVASTDPSLPLIAYTRSGGDARSWEVVLRDVRSGEEVRSVPVEGAFTWAGWVSPPVALDGDTVYVGLDEATLAVDWRSGEVSTSTLPGSTMPAVRGGREVIDVFDGPRGTEAEAVVDVVGSADPLVTTAPDQLASLSPDGSTALLHGYRMCQDDDRCRFTEDGVLVDLETGRRSEVALDGASGSGWTTDGHLVVVSEEAVEVCDDAGTCEPTAVTVDDAGLRVAGSLYEA</sequence>
<keyword evidence="1" id="KW-0812">Transmembrane</keyword>
<keyword evidence="3" id="KW-1185">Reference proteome</keyword>
<comment type="caution">
    <text evidence="2">The sequence shown here is derived from an EMBL/GenBank/DDBJ whole genome shotgun (WGS) entry which is preliminary data.</text>
</comment>
<keyword evidence="1" id="KW-1133">Transmembrane helix</keyword>
<name>A0ABT8FE51_9ACTN</name>
<organism evidence="2 3">
    <name type="scientific">Nocardioides oceani</name>
    <dbReference type="NCBI Taxonomy" id="3058369"/>
    <lineage>
        <taxon>Bacteria</taxon>
        <taxon>Bacillati</taxon>
        <taxon>Actinomycetota</taxon>
        <taxon>Actinomycetes</taxon>
        <taxon>Propionibacteriales</taxon>
        <taxon>Nocardioidaceae</taxon>
        <taxon>Nocardioides</taxon>
    </lineage>
</organism>
<evidence type="ECO:0000313" key="2">
    <source>
        <dbReference type="EMBL" id="MDN4172730.1"/>
    </source>
</evidence>
<accession>A0ABT8FE51</accession>
<evidence type="ECO:0008006" key="4">
    <source>
        <dbReference type="Google" id="ProtNLM"/>
    </source>
</evidence>
<gene>
    <name evidence="2" type="ORF">QWY28_07250</name>
</gene>
<dbReference type="RefSeq" id="WP_300951646.1">
    <property type="nucleotide sequence ID" value="NZ_JAUHJQ010000002.1"/>
</dbReference>
<dbReference type="Proteomes" id="UP001168620">
    <property type="component" value="Unassembled WGS sequence"/>
</dbReference>
<keyword evidence="1" id="KW-0472">Membrane</keyword>
<protein>
    <recommendedName>
        <fullName evidence="4">WD40 repeat domain-containing protein</fullName>
    </recommendedName>
</protein>
<evidence type="ECO:0000256" key="1">
    <source>
        <dbReference type="SAM" id="Phobius"/>
    </source>
</evidence>
<reference evidence="2" key="1">
    <citation type="submission" date="2023-06" db="EMBL/GenBank/DDBJ databases">
        <title>Draft genome sequence of Nocardioides sp. SOB77.</title>
        <authorList>
            <person name="Zhang G."/>
        </authorList>
    </citation>
    <scope>NUCLEOTIDE SEQUENCE</scope>
    <source>
        <strain evidence="2">SOB77</strain>
    </source>
</reference>
<feature type="transmembrane region" description="Helical" evidence="1">
    <location>
        <begin position="39"/>
        <end position="59"/>
    </location>
</feature>
<dbReference type="EMBL" id="JAUHJQ010000002">
    <property type="protein sequence ID" value="MDN4172730.1"/>
    <property type="molecule type" value="Genomic_DNA"/>
</dbReference>
<evidence type="ECO:0000313" key="3">
    <source>
        <dbReference type="Proteomes" id="UP001168620"/>
    </source>
</evidence>
<proteinExistence type="predicted"/>